<evidence type="ECO:0000313" key="2">
    <source>
        <dbReference type="EMBL" id="KAH7517985.1"/>
    </source>
</evidence>
<reference evidence="2" key="1">
    <citation type="journal article" date="2021" name="Front. Plant Sci.">
        <title>Chromosome-Scale Genome Assembly for Chinese Sour Jujube and Insights Into Its Genome Evolution and Domestication Signature.</title>
        <authorList>
            <person name="Shen L.-Y."/>
            <person name="Luo H."/>
            <person name="Wang X.-L."/>
            <person name="Wang X.-M."/>
            <person name="Qiu X.-J."/>
            <person name="Liu H."/>
            <person name="Zhou S.-S."/>
            <person name="Jia K.-H."/>
            <person name="Nie S."/>
            <person name="Bao Y.-T."/>
            <person name="Zhang R.-G."/>
            <person name="Yun Q.-Z."/>
            <person name="Chai Y.-H."/>
            <person name="Lu J.-Y."/>
            <person name="Li Y."/>
            <person name="Zhao S.-W."/>
            <person name="Mao J.-F."/>
            <person name="Jia S.-G."/>
            <person name="Mao Y.-M."/>
        </authorList>
    </citation>
    <scope>NUCLEOTIDE SEQUENCE</scope>
    <source>
        <strain evidence="2">AT0</strain>
        <tissue evidence="2">Leaf</tissue>
    </source>
</reference>
<organism evidence="2 3">
    <name type="scientific">Ziziphus jujuba var. spinosa</name>
    <dbReference type="NCBI Taxonomy" id="714518"/>
    <lineage>
        <taxon>Eukaryota</taxon>
        <taxon>Viridiplantae</taxon>
        <taxon>Streptophyta</taxon>
        <taxon>Embryophyta</taxon>
        <taxon>Tracheophyta</taxon>
        <taxon>Spermatophyta</taxon>
        <taxon>Magnoliopsida</taxon>
        <taxon>eudicotyledons</taxon>
        <taxon>Gunneridae</taxon>
        <taxon>Pentapetalae</taxon>
        <taxon>rosids</taxon>
        <taxon>fabids</taxon>
        <taxon>Rosales</taxon>
        <taxon>Rhamnaceae</taxon>
        <taxon>Paliureae</taxon>
        <taxon>Ziziphus</taxon>
    </lineage>
</organism>
<name>A0A978USY5_ZIZJJ</name>
<dbReference type="EMBL" id="JAEACU010000009">
    <property type="protein sequence ID" value="KAH7517985.1"/>
    <property type="molecule type" value="Genomic_DNA"/>
</dbReference>
<proteinExistence type="predicted"/>
<comment type="caution">
    <text evidence="2">The sequence shown here is derived from an EMBL/GenBank/DDBJ whole genome shotgun (WGS) entry which is preliminary data.</text>
</comment>
<dbReference type="Proteomes" id="UP000813462">
    <property type="component" value="Unassembled WGS sequence"/>
</dbReference>
<dbReference type="PANTHER" id="PTHR33676:SF17">
    <property type="entry name" value="COLD-REGULATED PROTEIN 28"/>
    <property type="match status" value="1"/>
</dbReference>
<evidence type="ECO:0000313" key="3">
    <source>
        <dbReference type="Proteomes" id="UP000813462"/>
    </source>
</evidence>
<feature type="region of interest" description="Disordered" evidence="1">
    <location>
        <begin position="1"/>
        <end position="34"/>
    </location>
</feature>
<dbReference type="InterPro" id="IPR044678">
    <property type="entry name" value="COR27/28"/>
</dbReference>
<gene>
    <name evidence="2" type="ORF">FEM48_Zijuj09G0122500</name>
</gene>
<protein>
    <submittedName>
        <fullName evidence="2">Uncharacterized protein</fullName>
    </submittedName>
</protein>
<dbReference type="PANTHER" id="PTHR33676">
    <property type="entry name" value="COLD REGULATED PROTEIN 27"/>
    <property type="match status" value="1"/>
</dbReference>
<feature type="compositionally biased region" description="Polar residues" evidence="1">
    <location>
        <begin position="308"/>
        <end position="318"/>
    </location>
</feature>
<evidence type="ECO:0000256" key="1">
    <source>
        <dbReference type="SAM" id="MobiDB-lite"/>
    </source>
</evidence>
<accession>A0A978USY5</accession>
<feature type="region of interest" description="Disordered" evidence="1">
    <location>
        <begin position="265"/>
        <end position="336"/>
    </location>
</feature>
<dbReference type="AlphaFoldDB" id="A0A978USY5"/>
<dbReference type="GO" id="GO:0009409">
    <property type="term" value="P:response to cold"/>
    <property type="evidence" value="ECO:0007669"/>
    <property type="project" value="InterPro"/>
</dbReference>
<dbReference type="GO" id="GO:0042752">
    <property type="term" value="P:regulation of circadian rhythm"/>
    <property type="evidence" value="ECO:0007669"/>
    <property type="project" value="InterPro"/>
</dbReference>
<feature type="compositionally biased region" description="Basic residues" evidence="1">
    <location>
        <begin position="276"/>
        <end position="287"/>
    </location>
</feature>
<sequence length="352" mass="38919">MGENLPEDVPAPTSTDHEATEEGGQSKLTSANSDASAISVDNSKDFSLHCATATMITKEVPTCFLWKKGNVMETGHLGNDAKCNVIQGHKVEAASCSGMRLPALQGQSTEWTDERHSLYLDSLEASFVNDLYRSIYLGGSCLQNNFLGTYSSRAFPDKTNNSGQFMAPRDGCWTKINYERNGTILNTAVDCHGMTGSPWIHHFTSSGKRQYVEFPDLDEHTSDNERIHIRGKLTDFNGRARSSNHKPVCDKCEEDSVGNITEVSDQNFVDEDHGAKSSRKPTAKRPKAAADDTSSNDQVVPSRKFHTTDVSVVNNASSERAEQRQGRNELLSEQPEDFIFPKSDLHYFLRGS</sequence>